<evidence type="ECO:0000313" key="3">
    <source>
        <dbReference type="EMBL" id="STV78780.1"/>
    </source>
</evidence>
<reference evidence="3 4" key="1">
    <citation type="submission" date="2018-06" db="EMBL/GenBank/DDBJ databases">
        <authorList>
            <consortium name="Pathogen Informatics"/>
            <person name="Doyle S."/>
        </authorList>
    </citation>
    <scope>NUCLEOTIDE SEQUENCE [LARGE SCALE GENOMIC DNA]</scope>
    <source>
        <strain evidence="3 4">NCTC11685</strain>
    </source>
</reference>
<accession>A0A7H4N5N1</accession>
<name>A0A7H4N5N1_9ENTR</name>
<keyword evidence="2" id="KW-0732">Signal</keyword>
<sequence length="54" mass="5402">MCNTFGPSRSMLALAIALAGLAGGCNDSGAPRDNQQDAPASAPQNVFVPALSAR</sequence>
<evidence type="ECO:0000256" key="2">
    <source>
        <dbReference type="SAM" id="SignalP"/>
    </source>
</evidence>
<comment type="caution">
    <text evidence="3">The sequence shown here is derived from an EMBL/GenBank/DDBJ whole genome shotgun (WGS) entry which is preliminary data.</text>
</comment>
<evidence type="ECO:0000313" key="4">
    <source>
        <dbReference type="Proteomes" id="UP000254863"/>
    </source>
</evidence>
<dbReference type="AlphaFoldDB" id="A0A7H4N5N1"/>
<dbReference type="EMBL" id="UGMS01000001">
    <property type="protein sequence ID" value="STV78780.1"/>
    <property type="molecule type" value="Genomic_DNA"/>
</dbReference>
<protein>
    <submittedName>
        <fullName evidence="3">Exo-poly-alpha-D-galacturonosidase</fullName>
    </submittedName>
</protein>
<feature type="signal peptide" evidence="2">
    <location>
        <begin position="1"/>
        <end position="22"/>
    </location>
</feature>
<evidence type="ECO:0000256" key="1">
    <source>
        <dbReference type="SAM" id="MobiDB-lite"/>
    </source>
</evidence>
<feature type="region of interest" description="Disordered" evidence="1">
    <location>
        <begin position="26"/>
        <end position="54"/>
    </location>
</feature>
<proteinExistence type="predicted"/>
<feature type="chain" id="PRO_5028914903" evidence="2">
    <location>
        <begin position="23"/>
        <end position="54"/>
    </location>
</feature>
<dbReference type="Proteomes" id="UP000254863">
    <property type="component" value="Unassembled WGS sequence"/>
</dbReference>
<organism evidence="3 4">
    <name type="scientific">Klebsiella michiganensis</name>
    <dbReference type="NCBI Taxonomy" id="1134687"/>
    <lineage>
        <taxon>Bacteria</taxon>
        <taxon>Pseudomonadati</taxon>
        <taxon>Pseudomonadota</taxon>
        <taxon>Gammaproteobacteria</taxon>
        <taxon>Enterobacterales</taxon>
        <taxon>Enterobacteriaceae</taxon>
        <taxon>Klebsiella/Raoultella group</taxon>
        <taxon>Klebsiella</taxon>
    </lineage>
</organism>
<gene>
    <name evidence="3" type="ORF">NCTC11685_02358</name>
</gene>